<dbReference type="RefSeq" id="XP_058974151.1">
    <property type="nucleotide sequence ID" value="XM_059118168.1"/>
</dbReference>
<protein>
    <submittedName>
        <fullName evidence="4">Enhancer of split M1 protein-like</fullName>
    </submittedName>
</protein>
<dbReference type="SMART" id="SM00280">
    <property type="entry name" value="KAZAL"/>
    <property type="match status" value="1"/>
</dbReference>
<dbReference type="Gene3D" id="3.30.60.30">
    <property type="match status" value="1"/>
</dbReference>
<dbReference type="Pfam" id="PF07648">
    <property type="entry name" value="Kazal_2"/>
    <property type="match status" value="1"/>
</dbReference>
<dbReference type="InterPro" id="IPR036058">
    <property type="entry name" value="Kazal_dom_sf"/>
</dbReference>
<gene>
    <name evidence="4" type="primary">LOC131800635</name>
</gene>
<evidence type="ECO:0000259" key="2">
    <source>
        <dbReference type="PROSITE" id="PS51465"/>
    </source>
</evidence>
<dbReference type="Proteomes" id="UP001652621">
    <property type="component" value="Unplaced"/>
</dbReference>
<feature type="signal peptide" evidence="1">
    <location>
        <begin position="1"/>
        <end position="21"/>
    </location>
</feature>
<feature type="chain" id="PRO_5045074809" evidence="1">
    <location>
        <begin position="22"/>
        <end position="83"/>
    </location>
</feature>
<name>A0ABM3UKU2_MUSDO</name>
<keyword evidence="1" id="KW-0732">Signal</keyword>
<dbReference type="InterPro" id="IPR002350">
    <property type="entry name" value="Kazal_dom"/>
</dbReference>
<keyword evidence="3" id="KW-1185">Reference proteome</keyword>
<evidence type="ECO:0000313" key="3">
    <source>
        <dbReference type="Proteomes" id="UP001652621"/>
    </source>
</evidence>
<proteinExistence type="predicted"/>
<organism evidence="3 4">
    <name type="scientific">Musca domestica</name>
    <name type="common">House fly</name>
    <dbReference type="NCBI Taxonomy" id="7370"/>
    <lineage>
        <taxon>Eukaryota</taxon>
        <taxon>Metazoa</taxon>
        <taxon>Ecdysozoa</taxon>
        <taxon>Arthropoda</taxon>
        <taxon>Hexapoda</taxon>
        <taxon>Insecta</taxon>
        <taxon>Pterygota</taxon>
        <taxon>Neoptera</taxon>
        <taxon>Endopterygota</taxon>
        <taxon>Diptera</taxon>
        <taxon>Brachycera</taxon>
        <taxon>Muscomorpha</taxon>
        <taxon>Muscoidea</taxon>
        <taxon>Muscidae</taxon>
        <taxon>Musca</taxon>
    </lineage>
</organism>
<evidence type="ECO:0000313" key="4">
    <source>
        <dbReference type="RefSeq" id="XP_058974151.1"/>
    </source>
</evidence>
<feature type="domain" description="Kazal-like" evidence="2">
    <location>
        <begin position="24"/>
        <end position="79"/>
    </location>
</feature>
<dbReference type="SUPFAM" id="SSF100895">
    <property type="entry name" value="Kazal-type serine protease inhibitors"/>
    <property type="match status" value="1"/>
</dbReference>
<accession>A0ABM3UKU2</accession>
<dbReference type="CDD" id="cd00104">
    <property type="entry name" value="KAZAL_FS"/>
    <property type="match status" value="1"/>
</dbReference>
<dbReference type="GeneID" id="131800635"/>
<evidence type="ECO:0000256" key="1">
    <source>
        <dbReference type="SAM" id="SignalP"/>
    </source>
</evidence>
<reference evidence="4" key="1">
    <citation type="submission" date="2025-08" db="UniProtKB">
        <authorList>
            <consortium name="RefSeq"/>
        </authorList>
    </citation>
    <scope>IDENTIFICATION</scope>
    <source>
        <strain evidence="4">Aabys</strain>
        <tissue evidence="4">Whole body</tissue>
    </source>
</reference>
<sequence length="83" mass="9221">MLAKFVIVFILLSVLCLTCLAQPLENRAACPQICPDNYDPICATDGNSFLEFPNSCEMDAHNCQLLSDSKQAFETSLDLDMCR</sequence>
<dbReference type="PROSITE" id="PS51465">
    <property type="entry name" value="KAZAL_2"/>
    <property type="match status" value="1"/>
</dbReference>